<feature type="domain" description="CENP-V/GFA" evidence="5">
    <location>
        <begin position="3"/>
        <end position="114"/>
    </location>
</feature>
<dbReference type="STRING" id="1450539.A0A318Z7X4"/>
<dbReference type="GeneID" id="37076716"/>
<dbReference type="RefSeq" id="XP_025429393.1">
    <property type="nucleotide sequence ID" value="XM_025575488.1"/>
</dbReference>
<dbReference type="PROSITE" id="PS51891">
    <property type="entry name" value="CENP_V_GFA"/>
    <property type="match status" value="1"/>
</dbReference>
<dbReference type="InterPro" id="IPR011057">
    <property type="entry name" value="Mss4-like_sf"/>
</dbReference>
<dbReference type="Proteomes" id="UP000248349">
    <property type="component" value="Unassembled WGS sequence"/>
</dbReference>
<evidence type="ECO:0000256" key="2">
    <source>
        <dbReference type="ARBA" id="ARBA00022723"/>
    </source>
</evidence>
<organism evidence="6 7">
    <name type="scientific">Aspergillus saccharolyticus JOP 1030-1</name>
    <dbReference type="NCBI Taxonomy" id="1450539"/>
    <lineage>
        <taxon>Eukaryota</taxon>
        <taxon>Fungi</taxon>
        <taxon>Dikarya</taxon>
        <taxon>Ascomycota</taxon>
        <taxon>Pezizomycotina</taxon>
        <taxon>Eurotiomycetes</taxon>
        <taxon>Eurotiomycetidae</taxon>
        <taxon>Eurotiales</taxon>
        <taxon>Aspergillaceae</taxon>
        <taxon>Aspergillus</taxon>
        <taxon>Aspergillus subgen. Circumdati</taxon>
    </lineage>
</organism>
<reference evidence="6 7" key="1">
    <citation type="submission" date="2016-12" db="EMBL/GenBank/DDBJ databases">
        <title>The genomes of Aspergillus section Nigri reveals drivers in fungal speciation.</title>
        <authorList>
            <consortium name="DOE Joint Genome Institute"/>
            <person name="Vesth T.C."/>
            <person name="Nybo J."/>
            <person name="Theobald S."/>
            <person name="Brandl J."/>
            <person name="Frisvad J.C."/>
            <person name="Nielsen K.F."/>
            <person name="Lyhne E.K."/>
            <person name="Kogle M.E."/>
            <person name="Kuo A."/>
            <person name="Riley R."/>
            <person name="Clum A."/>
            <person name="Nolan M."/>
            <person name="Lipzen A."/>
            <person name="Salamov A."/>
            <person name="Henrissat B."/>
            <person name="Wiebenga A."/>
            <person name="De Vries R.P."/>
            <person name="Grigoriev I.V."/>
            <person name="Mortensen U.H."/>
            <person name="Andersen M.R."/>
            <person name="Baker S.E."/>
        </authorList>
    </citation>
    <scope>NUCLEOTIDE SEQUENCE [LARGE SCALE GENOMIC DNA]</scope>
    <source>
        <strain evidence="6 7">JOP 1030-1</strain>
    </source>
</reference>
<keyword evidence="3" id="KW-0862">Zinc</keyword>
<proteinExistence type="inferred from homology"/>
<keyword evidence="7" id="KW-1185">Reference proteome</keyword>
<dbReference type="OrthoDB" id="5422068at2759"/>
<keyword evidence="2" id="KW-0479">Metal-binding</keyword>
<evidence type="ECO:0000313" key="6">
    <source>
        <dbReference type="EMBL" id="PYH43411.1"/>
    </source>
</evidence>
<accession>A0A318Z7X4</accession>
<evidence type="ECO:0000313" key="7">
    <source>
        <dbReference type="Proteomes" id="UP000248349"/>
    </source>
</evidence>
<dbReference type="Gene3D" id="3.90.1590.10">
    <property type="entry name" value="glutathione-dependent formaldehyde- activating enzyme (gfa)"/>
    <property type="match status" value="2"/>
</dbReference>
<evidence type="ECO:0000259" key="5">
    <source>
        <dbReference type="PROSITE" id="PS51891"/>
    </source>
</evidence>
<evidence type="ECO:0000256" key="3">
    <source>
        <dbReference type="ARBA" id="ARBA00022833"/>
    </source>
</evidence>
<dbReference type="InterPro" id="IPR006913">
    <property type="entry name" value="CENP-V/GFA"/>
</dbReference>
<dbReference type="SUPFAM" id="SSF51316">
    <property type="entry name" value="Mss4-like"/>
    <property type="match status" value="2"/>
</dbReference>
<dbReference type="GO" id="GO:0046872">
    <property type="term" value="F:metal ion binding"/>
    <property type="evidence" value="ECO:0007669"/>
    <property type="project" value="UniProtKB-KW"/>
</dbReference>
<sequence length="369" mass="41469">MTQRAISCLCGHVAQEVSLGQFTDEPTLDLCHCTACRTTTGMLCSIYCPLQGRPHKLDSLREYQQPKDIIRFFCKICGAHAFVFSIPLDQYFVAAGLLVDEPSPSRTQSVRHWQASETHDGGLTSFLPGDSAITRSKCWLRAYPYDNGNYSEVKTNIRRLPHDSIELRCRCHCAGIEFYITRPDASSTQATSPWPDLLVPYHVHSSENATDVKWWLRNANTKYLAGTCACPSCRLASGCPIQPWAFIPKANLLDSYRAPLTVGAGTMQRFESSPGVYREFCNRCGASIFWHSDERPLLVDVSVGLLQASEGSLARQWLEWTTSRVSFAEMALDKNLIRRLQMGLQEYAERQVNSHPPLQPVIQLAQDNM</sequence>
<keyword evidence="4" id="KW-0456">Lyase</keyword>
<evidence type="ECO:0000256" key="1">
    <source>
        <dbReference type="ARBA" id="ARBA00005495"/>
    </source>
</evidence>
<name>A0A318Z7X4_9EURO</name>
<protein>
    <recommendedName>
        <fullName evidence="5">CENP-V/GFA domain-containing protein</fullName>
    </recommendedName>
</protein>
<dbReference type="AlphaFoldDB" id="A0A318Z7X4"/>
<evidence type="ECO:0000256" key="4">
    <source>
        <dbReference type="ARBA" id="ARBA00023239"/>
    </source>
</evidence>
<comment type="similarity">
    <text evidence="1">Belongs to the Gfa family.</text>
</comment>
<dbReference type="EMBL" id="KZ821244">
    <property type="protein sequence ID" value="PYH43411.1"/>
    <property type="molecule type" value="Genomic_DNA"/>
</dbReference>
<dbReference type="GO" id="GO:0016846">
    <property type="term" value="F:carbon-sulfur lyase activity"/>
    <property type="evidence" value="ECO:0007669"/>
    <property type="project" value="InterPro"/>
</dbReference>
<dbReference type="PANTHER" id="PTHR33337">
    <property type="entry name" value="GFA DOMAIN-CONTAINING PROTEIN"/>
    <property type="match status" value="1"/>
</dbReference>
<gene>
    <name evidence="6" type="ORF">BP01DRAFT_358663</name>
</gene>
<dbReference type="Pfam" id="PF04828">
    <property type="entry name" value="GFA"/>
    <property type="match status" value="2"/>
</dbReference>
<dbReference type="PANTHER" id="PTHR33337:SF40">
    <property type="entry name" value="CENP-V_GFA DOMAIN-CONTAINING PROTEIN-RELATED"/>
    <property type="match status" value="1"/>
</dbReference>